<protein>
    <submittedName>
        <fullName evidence="1">DUF192 domain-containing protein</fullName>
    </submittedName>
</protein>
<evidence type="ECO:0000313" key="2">
    <source>
        <dbReference type="Proteomes" id="UP000297900"/>
    </source>
</evidence>
<organism evidence="1 2">
    <name type="scientific">Cohnella luojiensis</name>
    <dbReference type="NCBI Taxonomy" id="652876"/>
    <lineage>
        <taxon>Bacteria</taxon>
        <taxon>Bacillati</taxon>
        <taxon>Bacillota</taxon>
        <taxon>Bacilli</taxon>
        <taxon>Bacillales</taxon>
        <taxon>Paenibacillaceae</taxon>
        <taxon>Cohnella</taxon>
    </lineage>
</organism>
<keyword evidence="2" id="KW-1185">Reference proteome</keyword>
<dbReference type="InterPro" id="IPR003795">
    <property type="entry name" value="DUF192"/>
</dbReference>
<name>A0A4Y8M5W0_9BACL</name>
<proteinExistence type="predicted"/>
<dbReference type="InterPro" id="IPR038695">
    <property type="entry name" value="Saro_0823-like_sf"/>
</dbReference>
<dbReference type="Pfam" id="PF02643">
    <property type="entry name" value="DUF192"/>
    <property type="match status" value="1"/>
</dbReference>
<comment type="caution">
    <text evidence="1">The sequence shown here is derived from an EMBL/GenBank/DDBJ whole genome shotgun (WGS) entry which is preliminary data.</text>
</comment>
<dbReference type="RefSeq" id="WP_135151517.1">
    <property type="nucleotide sequence ID" value="NZ_SOMN01000006.1"/>
</dbReference>
<reference evidence="1 2" key="1">
    <citation type="submission" date="2019-03" db="EMBL/GenBank/DDBJ databases">
        <title>Cohnella endophytica sp. nov., a novel endophytic bacterium isolated from bark of Sonneratia apetala.</title>
        <authorList>
            <person name="Tuo L."/>
        </authorList>
    </citation>
    <scope>NUCLEOTIDE SEQUENCE [LARGE SCALE GENOMIC DNA]</scope>
    <source>
        <strain evidence="1 2">CCTCC AB 208254</strain>
    </source>
</reference>
<evidence type="ECO:0000313" key="1">
    <source>
        <dbReference type="EMBL" id="TFE28638.1"/>
    </source>
</evidence>
<dbReference type="AlphaFoldDB" id="A0A4Y8M5W0"/>
<gene>
    <name evidence="1" type="ORF">E2980_07365</name>
</gene>
<dbReference type="Proteomes" id="UP000297900">
    <property type="component" value="Unassembled WGS sequence"/>
</dbReference>
<dbReference type="EMBL" id="SOMN01000006">
    <property type="protein sequence ID" value="TFE28638.1"/>
    <property type="molecule type" value="Genomic_DNA"/>
</dbReference>
<dbReference type="OrthoDB" id="9813379at2"/>
<dbReference type="Gene3D" id="2.60.120.1140">
    <property type="entry name" value="Protein of unknown function DUF192"/>
    <property type="match status" value="1"/>
</dbReference>
<sequence>MKLFIQESGQQVGHQIEEAHTFLRRLRGLMLTKSLAEGNGLHIRPCRGVHSFFMRYPIDVLHLSEDNIVVGMEQGLKPGRIGRSFRGTRAVVELPAGTLETAGVCVGHTAKFQKQTKLILGGIYNDEQIQEPFER</sequence>
<accession>A0A4Y8M5W0</accession>